<name>A0A8X6SBB4_TRICX</name>
<accession>A0A8X6SBB4</accession>
<organism evidence="1 2">
    <name type="scientific">Trichonephila clavipes</name>
    <name type="common">Golden silk orbweaver</name>
    <name type="synonym">Nephila clavipes</name>
    <dbReference type="NCBI Taxonomy" id="2585209"/>
    <lineage>
        <taxon>Eukaryota</taxon>
        <taxon>Metazoa</taxon>
        <taxon>Ecdysozoa</taxon>
        <taxon>Arthropoda</taxon>
        <taxon>Chelicerata</taxon>
        <taxon>Arachnida</taxon>
        <taxon>Araneae</taxon>
        <taxon>Araneomorphae</taxon>
        <taxon>Entelegynae</taxon>
        <taxon>Araneoidea</taxon>
        <taxon>Nephilidae</taxon>
        <taxon>Trichonephila</taxon>
    </lineage>
</organism>
<reference evidence="1" key="1">
    <citation type="submission" date="2020-08" db="EMBL/GenBank/DDBJ databases">
        <title>Multicomponent nature underlies the extraordinary mechanical properties of spider dragline silk.</title>
        <authorList>
            <person name="Kono N."/>
            <person name="Nakamura H."/>
            <person name="Mori M."/>
            <person name="Yoshida Y."/>
            <person name="Ohtoshi R."/>
            <person name="Malay A.D."/>
            <person name="Moran D.A.P."/>
            <person name="Tomita M."/>
            <person name="Numata K."/>
            <person name="Arakawa K."/>
        </authorList>
    </citation>
    <scope>NUCLEOTIDE SEQUENCE</scope>
</reference>
<protein>
    <submittedName>
        <fullName evidence="1">Uncharacterized protein</fullName>
    </submittedName>
</protein>
<sequence>MTRYWETRGWAKSEVAGWWNMSPSVIHGLSQQFLTRISHPGGSAKDSHALPQVWMTDICHCAQEEIEPLLWLISDLPSLQALEGLYQSQPCVKDFTSEVFKRGD</sequence>
<evidence type="ECO:0000313" key="1">
    <source>
        <dbReference type="EMBL" id="GFY10817.1"/>
    </source>
</evidence>
<dbReference type="Proteomes" id="UP000887159">
    <property type="component" value="Unassembled WGS sequence"/>
</dbReference>
<dbReference type="EMBL" id="BMAU01021301">
    <property type="protein sequence ID" value="GFY10817.1"/>
    <property type="molecule type" value="Genomic_DNA"/>
</dbReference>
<dbReference type="AlphaFoldDB" id="A0A8X6SBB4"/>
<proteinExistence type="predicted"/>
<comment type="caution">
    <text evidence="1">The sequence shown here is derived from an EMBL/GenBank/DDBJ whole genome shotgun (WGS) entry which is preliminary data.</text>
</comment>
<keyword evidence="2" id="KW-1185">Reference proteome</keyword>
<evidence type="ECO:0000313" key="2">
    <source>
        <dbReference type="Proteomes" id="UP000887159"/>
    </source>
</evidence>
<gene>
    <name evidence="1" type="ORF">TNCV_1123391</name>
</gene>